<evidence type="ECO:0000256" key="4">
    <source>
        <dbReference type="ARBA" id="ARBA00022730"/>
    </source>
</evidence>
<keyword evidence="2" id="KW-0690">Ribosome biogenesis</keyword>
<dbReference type="STRING" id="41997.RV16_GL000203"/>
<evidence type="ECO:0000256" key="5">
    <source>
        <dbReference type="ARBA" id="ARBA00022801"/>
    </source>
</evidence>
<dbReference type="Pfam" id="PF16745">
    <property type="entry name" value="RsgA_N"/>
    <property type="match status" value="1"/>
</dbReference>
<dbReference type="Gene3D" id="3.40.50.300">
    <property type="entry name" value="P-loop containing nucleotide triphosphate hydrolases"/>
    <property type="match status" value="1"/>
</dbReference>
<comment type="caution">
    <text evidence="9">The sequence shown here is derived from an EMBL/GenBank/DDBJ whole genome shotgun (WGS) entry which is preliminary data.</text>
</comment>
<evidence type="ECO:0000256" key="2">
    <source>
        <dbReference type="ARBA" id="ARBA00022517"/>
    </source>
</evidence>
<feature type="domain" description="EngC GTPase" evidence="8">
    <location>
        <begin position="55"/>
        <end position="203"/>
    </location>
</feature>
<dbReference type="GO" id="GO:0005525">
    <property type="term" value="F:GTP binding"/>
    <property type="evidence" value="ECO:0007669"/>
    <property type="project" value="InterPro"/>
</dbReference>
<keyword evidence="4" id="KW-0699">rRNA-binding</keyword>
<organism evidence="9 10">
    <name type="scientific">Enterococcus saccharolyticus subsp. saccharolyticus ATCC 43076</name>
    <dbReference type="NCBI Taxonomy" id="1139996"/>
    <lineage>
        <taxon>Bacteria</taxon>
        <taxon>Bacillati</taxon>
        <taxon>Bacillota</taxon>
        <taxon>Bacilli</taxon>
        <taxon>Lactobacillales</taxon>
        <taxon>Enterococcaceae</taxon>
        <taxon>Enterococcus</taxon>
    </lineage>
</organism>
<accession>S0NI73</accession>
<dbReference type="Gene3D" id="2.40.50.140">
    <property type="entry name" value="Nucleic acid-binding proteins"/>
    <property type="match status" value="1"/>
</dbReference>
<dbReference type="PROSITE" id="PS50936">
    <property type="entry name" value="ENGC_GTPASE"/>
    <property type="match status" value="1"/>
</dbReference>
<name>S0NI73_9ENTE</name>
<keyword evidence="3" id="KW-0479">Metal-binding</keyword>
<dbReference type="SUPFAM" id="SSF50249">
    <property type="entry name" value="Nucleic acid-binding proteins"/>
    <property type="match status" value="1"/>
</dbReference>
<dbReference type="GO" id="GO:0042254">
    <property type="term" value="P:ribosome biogenesis"/>
    <property type="evidence" value="ECO:0007669"/>
    <property type="project" value="UniProtKB-KW"/>
</dbReference>
<keyword evidence="1" id="KW-0963">Cytoplasm</keyword>
<dbReference type="RefSeq" id="WP_016175163.1">
    <property type="nucleotide sequence ID" value="NZ_KE136389.1"/>
</dbReference>
<dbReference type="Pfam" id="PF03193">
    <property type="entry name" value="RsgA_GTPase"/>
    <property type="match status" value="1"/>
</dbReference>
<dbReference type="PANTHER" id="PTHR32120:SF10">
    <property type="entry name" value="SMALL RIBOSOMAL SUBUNIT BIOGENESIS GTPASE RSGA"/>
    <property type="match status" value="1"/>
</dbReference>
<evidence type="ECO:0000256" key="7">
    <source>
        <dbReference type="ARBA" id="ARBA00022884"/>
    </source>
</evidence>
<dbReference type="PANTHER" id="PTHR32120">
    <property type="entry name" value="SMALL RIBOSOMAL SUBUNIT BIOGENESIS GTPASE RSGA"/>
    <property type="match status" value="1"/>
</dbReference>
<dbReference type="InterPro" id="IPR012340">
    <property type="entry name" value="NA-bd_OB-fold"/>
</dbReference>
<evidence type="ECO:0000313" key="9">
    <source>
        <dbReference type="EMBL" id="EOT29414.1"/>
    </source>
</evidence>
<reference evidence="9 10" key="1">
    <citation type="submission" date="2013-03" db="EMBL/GenBank/DDBJ databases">
        <title>The Genome Sequence of Enterococcus saccharolyticus ATCC_43076 (Illumina only assembly).</title>
        <authorList>
            <consortium name="The Broad Institute Genomics Platform"/>
            <consortium name="The Broad Institute Genome Sequencing Center for Infectious Disease"/>
            <person name="Earl A."/>
            <person name="Russ C."/>
            <person name="Gilmore M."/>
            <person name="Surin D."/>
            <person name="Walker B."/>
            <person name="Young S."/>
            <person name="Zeng Q."/>
            <person name="Gargeya S."/>
            <person name="Fitzgerald M."/>
            <person name="Haas B."/>
            <person name="Abouelleil A."/>
            <person name="Allen A.W."/>
            <person name="Alvarado L."/>
            <person name="Arachchi H.M."/>
            <person name="Berlin A.M."/>
            <person name="Chapman S.B."/>
            <person name="Gainer-Dewar J."/>
            <person name="Goldberg J."/>
            <person name="Griggs A."/>
            <person name="Gujja S."/>
            <person name="Hansen M."/>
            <person name="Howarth C."/>
            <person name="Imamovic A."/>
            <person name="Ireland A."/>
            <person name="Larimer J."/>
            <person name="McCowan C."/>
            <person name="Murphy C."/>
            <person name="Pearson M."/>
            <person name="Poon T.W."/>
            <person name="Priest M."/>
            <person name="Roberts A."/>
            <person name="Saif S."/>
            <person name="Shea T."/>
            <person name="Sisk P."/>
            <person name="Sykes S."/>
            <person name="Wortman J."/>
            <person name="Nusbaum C."/>
            <person name="Birren B."/>
        </authorList>
    </citation>
    <scope>NUCLEOTIDE SEQUENCE [LARGE SCALE GENOMIC DNA]</scope>
    <source>
        <strain evidence="9 10">ATCC 43076</strain>
    </source>
</reference>
<keyword evidence="10" id="KW-1185">Reference proteome</keyword>
<keyword evidence="6" id="KW-0862">Zinc</keyword>
<dbReference type="InterPro" id="IPR031944">
    <property type="entry name" value="RsgA_N"/>
</dbReference>
<evidence type="ECO:0000256" key="6">
    <source>
        <dbReference type="ARBA" id="ARBA00022833"/>
    </source>
</evidence>
<dbReference type="AlphaFoldDB" id="S0NI73"/>
<dbReference type="eggNOG" id="COG1162">
    <property type="taxonomic scope" value="Bacteria"/>
</dbReference>
<dbReference type="InterPro" id="IPR010914">
    <property type="entry name" value="RsgA_GTPase_dom"/>
</dbReference>
<evidence type="ECO:0000256" key="1">
    <source>
        <dbReference type="ARBA" id="ARBA00022490"/>
    </source>
</evidence>
<keyword evidence="5" id="KW-0378">Hydrolase</keyword>
<keyword evidence="7" id="KW-0694">RNA-binding</keyword>
<evidence type="ECO:0000313" key="10">
    <source>
        <dbReference type="Proteomes" id="UP000014136"/>
    </source>
</evidence>
<dbReference type="EMBL" id="AHYT01000004">
    <property type="protein sequence ID" value="EOT29414.1"/>
    <property type="molecule type" value="Genomic_DNA"/>
</dbReference>
<proteinExistence type="predicted"/>
<sequence>MENKLQRGRVAIVHGDYYRVLTKEGEILAKLAGKFSEQFITNLELPTVGDWVFFQTIDQQRGIIQQIEPRISKFSRKIAGHQSTEQLIASNVEIIVVLTKVDCCANVADYLIPLYELTTTIIVTGLNDDTGILKIASYLKNGKTGAFVGSSGVGKSTLVNRLVQNQQMAVSGIRLEDSKGRHTTTHRELLVLSTGGISLIPRK</sequence>
<evidence type="ECO:0000259" key="8">
    <source>
        <dbReference type="PROSITE" id="PS50936"/>
    </source>
</evidence>
<gene>
    <name evidence="9" type="ORF">OMQ_01366</name>
</gene>
<dbReference type="PATRIC" id="fig|1139996.3.peg.1349"/>
<dbReference type="SUPFAM" id="SSF52540">
    <property type="entry name" value="P-loop containing nucleoside triphosphate hydrolases"/>
    <property type="match status" value="1"/>
</dbReference>
<dbReference type="HOGENOM" id="CLU_033617_0_1_9"/>
<protein>
    <submittedName>
        <fullName evidence="9">Ribosome small subunit-dependent GTPase A</fullName>
    </submittedName>
</protein>
<dbReference type="InterPro" id="IPR004881">
    <property type="entry name" value="Ribosome_biogen_GTPase_RsgA"/>
</dbReference>
<evidence type="ECO:0000256" key="3">
    <source>
        <dbReference type="ARBA" id="ARBA00022723"/>
    </source>
</evidence>
<dbReference type="GO" id="GO:0003924">
    <property type="term" value="F:GTPase activity"/>
    <property type="evidence" value="ECO:0007669"/>
    <property type="project" value="InterPro"/>
</dbReference>
<dbReference type="InterPro" id="IPR027417">
    <property type="entry name" value="P-loop_NTPase"/>
</dbReference>
<dbReference type="OrthoDB" id="9809485at2"/>
<dbReference type="Proteomes" id="UP000014136">
    <property type="component" value="Unassembled WGS sequence"/>
</dbReference>